<gene>
    <name evidence="5" type="ORF">EsVE80_06990</name>
</gene>
<reference evidence="5 6" key="1">
    <citation type="submission" date="2020-02" db="EMBL/GenBank/DDBJ databases">
        <title>Characterization of vanA genotype vancomycin-resistant Enterococcus saigonensis VE80.</title>
        <authorList>
            <person name="Harada T."/>
            <person name="Motooka D."/>
            <person name="Nakamura S."/>
            <person name="Yamamoto Y."/>
            <person name="Kawahara R."/>
            <person name="Kawatsu K."/>
        </authorList>
    </citation>
    <scope>NUCLEOTIDE SEQUENCE [LARGE SCALE GENOMIC DNA]</scope>
    <source>
        <strain evidence="5 6">VE80</strain>
    </source>
</reference>
<dbReference type="Gene3D" id="1.10.10.10">
    <property type="entry name" value="Winged helix-like DNA-binding domain superfamily/Winged helix DNA-binding domain"/>
    <property type="match status" value="1"/>
</dbReference>
<dbReference type="SUPFAM" id="SSF46785">
    <property type="entry name" value="Winged helix' DNA-binding domain"/>
    <property type="match status" value="1"/>
</dbReference>
<protein>
    <submittedName>
        <fullName evidence="5">Transcriptional regulator</fullName>
    </submittedName>
</protein>
<evidence type="ECO:0000256" key="1">
    <source>
        <dbReference type="ARBA" id="ARBA00023015"/>
    </source>
</evidence>
<dbReference type="AlphaFoldDB" id="A0A679IJ09"/>
<accession>A0A679IJ09</accession>
<dbReference type="PRINTS" id="PR00778">
    <property type="entry name" value="HTHARSR"/>
</dbReference>
<keyword evidence="2" id="KW-0238">DNA-binding</keyword>
<proteinExistence type="predicted"/>
<keyword evidence="6" id="KW-1185">Reference proteome</keyword>
<evidence type="ECO:0000313" key="6">
    <source>
        <dbReference type="Proteomes" id="UP000502998"/>
    </source>
</evidence>
<sequence length="99" mass="11665">MKKFEIDYGKAKLMDYYDKFKALSDPIRLDILNELNNGELSAGDIAEKFALPNSKISYHLAILKKVDMVTERKYKNFIFYSLNRNGIQEASTWFDRFQK</sequence>
<dbReference type="InterPro" id="IPR036388">
    <property type="entry name" value="WH-like_DNA-bd_sf"/>
</dbReference>
<dbReference type="Proteomes" id="UP000502998">
    <property type="component" value="Chromosome"/>
</dbReference>
<dbReference type="InterPro" id="IPR011991">
    <property type="entry name" value="ArsR-like_HTH"/>
</dbReference>
<dbReference type="SMART" id="SM00418">
    <property type="entry name" value="HTH_ARSR"/>
    <property type="match status" value="1"/>
</dbReference>
<dbReference type="PANTHER" id="PTHR33154:SF33">
    <property type="entry name" value="TRANSCRIPTIONAL REPRESSOR SDPR"/>
    <property type="match status" value="1"/>
</dbReference>
<evidence type="ECO:0000259" key="4">
    <source>
        <dbReference type="PROSITE" id="PS50987"/>
    </source>
</evidence>
<feature type="domain" description="HTH arsR-type" evidence="4">
    <location>
        <begin position="8"/>
        <end position="99"/>
    </location>
</feature>
<name>A0A679IJ09_9ENTE</name>
<keyword evidence="1" id="KW-0805">Transcription regulation</keyword>
<dbReference type="InterPro" id="IPR036390">
    <property type="entry name" value="WH_DNA-bd_sf"/>
</dbReference>
<dbReference type="CDD" id="cd00090">
    <property type="entry name" value="HTH_ARSR"/>
    <property type="match status" value="1"/>
</dbReference>
<evidence type="ECO:0000256" key="3">
    <source>
        <dbReference type="ARBA" id="ARBA00023163"/>
    </source>
</evidence>
<dbReference type="GO" id="GO:0003700">
    <property type="term" value="F:DNA-binding transcription factor activity"/>
    <property type="evidence" value="ECO:0007669"/>
    <property type="project" value="InterPro"/>
</dbReference>
<dbReference type="PANTHER" id="PTHR33154">
    <property type="entry name" value="TRANSCRIPTIONAL REGULATOR, ARSR FAMILY"/>
    <property type="match status" value="1"/>
</dbReference>
<keyword evidence="3" id="KW-0804">Transcription</keyword>
<dbReference type="GO" id="GO:0003677">
    <property type="term" value="F:DNA binding"/>
    <property type="evidence" value="ECO:0007669"/>
    <property type="project" value="UniProtKB-KW"/>
</dbReference>
<dbReference type="InterPro" id="IPR051081">
    <property type="entry name" value="HTH_MetalResp_TranReg"/>
</dbReference>
<dbReference type="PROSITE" id="PS50987">
    <property type="entry name" value="HTH_ARSR_2"/>
    <property type="match status" value="1"/>
</dbReference>
<organism evidence="5 6">
    <name type="scientific">Enterococcus saigonensis</name>
    <dbReference type="NCBI Taxonomy" id="1805431"/>
    <lineage>
        <taxon>Bacteria</taxon>
        <taxon>Bacillati</taxon>
        <taxon>Bacillota</taxon>
        <taxon>Bacilli</taxon>
        <taxon>Lactobacillales</taxon>
        <taxon>Enterococcaceae</taxon>
        <taxon>Enterococcus</taxon>
    </lineage>
</organism>
<dbReference type="Pfam" id="PF01022">
    <property type="entry name" value="HTH_5"/>
    <property type="match status" value="1"/>
</dbReference>
<evidence type="ECO:0000313" key="5">
    <source>
        <dbReference type="EMBL" id="BCA85176.1"/>
    </source>
</evidence>
<dbReference type="KEGG" id="esg:EsVE80_06990"/>
<dbReference type="EMBL" id="AP022822">
    <property type="protein sequence ID" value="BCA85176.1"/>
    <property type="molecule type" value="Genomic_DNA"/>
</dbReference>
<evidence type="ECO:0000256" key="2">
    <source>
        <dbReference type="ARBA" id="ARBA00023125"/>
    </source>
</evidence>
<dbReference type="NCBIfam" id="NF033788">
    <property type="entry name" value="HTH_metalloreg"/>
    <property type="match status" value="1"/>
</dbReference>
<dbReference type="InterPro" id="IPR001845">
    <property type="entry name" value="HTH_ArsR_DNA-bd_dom"/>
</dbReference>